<feature type="region of interest" description="Disordered" evidence="1">
    <location>
        <begin position="146"/>
        <end position="165"/>
    </location>
</feature>
<reference evidence="2 3" key="1">
    <citation type="submission" date="2016-01" db="EMBL/GenBank/DDBJ databases">
        <title>The new phylogeny of the genus Mycobacterium.</title>
        <authorList>
            <person name="Tarcisio F."/>
            <person name="Conor M."/>
            <person name="Antonella G."/>
            <person name="Elisabetta G."/>
            <person name="Giulia F.S."/>
            <person name="Sara T."/>
            <person name="Anna F."/>
            <person name="Clotilde B."/>
            <person name="Roberto B."/>
            <person name="Veronica D.S."/>
            <person name="Fabio R."/>
            <person name="Monica P."/>
            <person name="Olivier J."/>
            <person name="Enrico T."/>
            <person name="Nicola S."/>
        </authorList>
    </citation>
    <scope>NUCLEOTIDE SEQUENCE [LARGE SCALE GENOMIC DNA]</scope>
    <source>
        <strain evidence="2 3">DSM 45166</strain>
    </source>
</reference>
<dbReference type="AlphaFoldDB" id="A0A1X1YJA9"/>
<evidence type="ECO:0000313" key="2">
    <source>
        <dbReference type="EMBL" id="ORW11091.1"/>
    </source>
</evidence>
<sequence length="321" mass="33472">MTVALSGSAEVETPRERAVRRVEELKRAVGGVLEVLAAIYRDEDWRYLHDDTGAPFAGFGQFVQYTLGGSASNARRYRQGVETLVVPLRDLTAPDTRIPVTPNDIAQLGQSGARRVVAAAPDVLDGISDSRAQTAALRELIDEVIAERHSPTSTDGAVSSDDESSMLPAIPAALPRAPAGDVAAAGDYCRDMASDSMGADPLSRAVDAVTGRDDRPDMAAGPATDCQKLARAQSMMIARATISGADLQAVLSTVLSVDPVTAADGVDAANSAQTARDCLAAAQRLARLGQLLKALHEAQPAKQTLIRTLSGTDSSGAVPTS</sequence>
<protein>
    <submittedName>
        <fullName evidence="2">Uncharacterized protein</fullName>
    </submittedName>
</protein>
<evidence type="ECO:0000256" key="1">
    <source>
        <dbReference type="SAM" id="MobiDB-lite"/>
    </source>
</evidence>
<keyword evidence="3" id="KW-1185">Reference proteome</keyword>
<evidence type="ECO:0000313" key="3">
    <source>
        <dbReference type="Proteomes" id="UP000193487"/>
    </source>
</evidence>
<dbReference type="Proteomes" id="UP000193487">
    <property type="component" value="Unassembled WGS sequence"/>
</dbReference>
<organism evidence="2 3">
    <name type="scientific">Mycobacterium kyorinense</name>
    <dbReference type="NCBI Taxonomy" id="487514"/>
    <lineage>
        <taxon>Bacteria</taxon>
        <taxon>Bacillati</taxon>
        <taxon>Actinomycetota</taxon>
        <taxon>Actinomycetes</taxon>
        <taxon>Mycobacteriales</taxon>
        <taxon>Mycobacteriaceae</taxon>
        <taxon>Mycobacterium</taxon>
    </lineage>
</organism>
<gene>
    <name evidence="2" type="ORF">AWC14_19450</name>
</gene>
<dbReference type="EMBL" id="LQPE01000010">
    <property type="protein sequence ID" value="ORW11091.1"/>
    <property type="molecule type" value="Genomic_DNA"/>
</dbReference>
<name>A0A1X1YJA9_9MYCO</name>
<accession>A0A1X1YJA9</accession>
<comment type="caution">
    <text evidence="2">The sequence shown here is derived from an EMBL/GenBank/DDBJ whole genome shotgun (WGS) entry which is preliminary data.</text>
</comment>
<dbReference type="RefSeq" id="WP_048892246.1">
    <property type="nucleotide sequence ID" value="NZ_BBKA01000017.1"/>
</dbReference>
<proteinExistence type="predicted"/>